<dbReference type="PANTHER" id="PTHR24166">
    <property type="entry name" value="ROLLING PEBBLES, ISOFORM B"/>
    <property type="match status" value="1"/>
</dbReference>
<feature type="compositionally biased region" description="Acidic residues" evidence="4">
    <location>
        <begin position="1044"/>
        <end position="1053"/>
    </location>
</feature>
<feature type="repeat" description="ANK" evidence="3">
    <location>
        <begin position="167"/>
        <end position="199"/>
    </location>
</feature>
<feature type="repeat" description="ANK" evidence="3">
    <location>
        <begin position="461"/>
        <end position="484"/>
    </location>
</feature>
<dbReference type="SMART" id="SM00248">
    <property type="entry name" value="ANK"/>
    <property type="match status" value="24"/>
</dbReference>
<feature type="repeat" description="ANK" evidence="3">
    <location>
        <begin position="267"/>
        <end position="299"/>
    </location>
</feature>
<dbReference type="PRINTS" id="PR01415">
    <property type="entry name" value="ANKYRIN"/>
</dbReference>
<evidence type="ECO:0000256" key="2">
    <source>
        <dbReference type="ARBA" id="ARBA00023043"/>
    </source>
</evidence>
<feature type="repeat" description="ANK" evidence="3">
    <location>
        <begin position="530"/>
        <end position="562"/>
    </location>
</feature>
<name>A0A444TXZ5_ACIRT</name>
<reference evidence="5 6" key="1">
    <citation type="submission" date="2019-01" db="EMBL/GenBank/DDBJ databases">
        <title>Draft Genome and Complete Hox-Cluster Characterization of the Sterlet Sturgeon (Acipenser ruthenus).</title>
        <authorList>
            <person name="Wei Q."/>
        </authorList>
    </citation>
    <scope>NUCLEOTIDE SEQUENCE [LARGE SCALE GENOMIC DNA]</scope>
    <source>
        <strain evidence="5">WHYD16114868_AA</strain>
        <tissue evidence="5">Blood</tissue>
    </source>
</reference>
<feature type="repeat" description="ANK" evidence="3">
    <location>
        <begin position="101"/>
        <end position="133"/>
    </location>
</feature>
<organism evidence="5 6">
    <name type="scientific">Acipenser ruthenus</name>
    <name type="common">Sterlet sturgeon</name>
    <dbReference type="NCBI Taxonomy" id="7906"/>
    <lineage>
        <taxon>Eukaryota</taxon>
        <taxon>Metazoa</taxon>
        <taxon>Chordata</taxon>
        <taxon>Craniata</taxon>
        <taxon>Vertebrata</taxon>
        <taxon>Euteleostomi</taxon>
        <taxon>Actinopterygii</taxon>
        <taxon>Chondrostei</taxon>
        <taxon>Acipenseriformes</taxon>
        <taxon>Acipenseridae</taxon>
        <taxon>Acipenser</taxon>
    </lineage>
</organism>
<dbReference type="InterPro" id="IPR002110">
    <property type="entry name" value="Ankyrin_rpt"/>
</dbReference>
<feature type="repeat" description="ANK" evidence="3">
    <location>
        <begin position="934"/>
        <end position="966"/>
    </location>
</feature>
<dbReference type="Pfam" id="PF00023">
    <property type="entry name" value="Ank"/>
    <property type="match status" value="4"/>
</dbReference>
<proteinExistence type="predicted"/>
<feature type="repeat" description="ANK" evidence="3">
    <location>
        <begin position="300"/>
        <end position="332"/>
    </location>
</feature>
<protein>
    <submittedName>
        <fullName evidence="5">Serine/threonine-protein phosphatase 6 regulatory ankyrin repeat subunit B</fullName>
    </submittedName>
</protein>
<evidence type="ECO:0000313" key="5">
    <source>
        <dbReference type="EMBL" id="RXM27791.1"/>
    </source>
</evidence>
<feature type="repeat" description="ANK" evidence="3">
    <location>
        <begin position="755"/>
        <end position="787"/>
    </location>
</feature>
<feature type="region of interest" description="Disordered" evidence="4">
    <location>
        <begin position="1007"/>
        <end position="1053"/>
    </location>
</feature>
<evidence type="ECO:0000256" key="3">
    <source>
        <dbReference type="PROSITE-ProRule" id="PRU00023"/>
    </source>
</evidence>
<dbReference type="PROSITE" id="PS50297">
    <property type="entry name" value="ANK_REP_REGION"/>
    <property type="match status" value="19"/>
</dbReference>
<dbReference type="PANTHER" id="PTHR24166:SF48">
    <property type="entry name" value="PROTEIN VAPYRIN"/>
    <property type="match status" value="1"/>
</dbReference>
<dbReference type="Gene3D" id="1.25.40.20">
    <property type="entry name" value="Ankyrin repeat-containing domain"/>
    <property type="match status" value="8"/>
</dbReference>
<feature type="repeat" description="ANK" evidence="3">
    <location>
        <begin position="600"/>
        <end position="633"/>
    </location>
</feature>
<dbReference type="Pfam" id="PF12796">
    <property type="entry name" value="Ank_2"/>
    <property type="match status" value="7"/>
</dbReference>
<dbReference type="EMBL" id="SCEB01215768">
    <property type="protein sequence ID" value="RXM27791.1"/>
    <property type="molecule type" value="Genomic_DNA"/>
</dbReference>
<gene>
    <name evidence="5" type="ORF">EOD39_2843</name>
</gene>
<dbReference type="AlphaFoldDB" id="A0A444TXZ5"/>
<feature type="repeat" description="ANK" evidence="3">
    <location>
        <begin position="68"/>
        <end position="100"/>
    </location>
</feature>
<comment type="caution">
    <text evidence="5">The sequence shown here is derived from an EMBL/GenBank/DDBJ whole genome shotgun (WGS) entry which is preliminary data.</text>
</comment>
<feature type="repeat" description="ANK" evidence="3">
    <location>
        <begin position="497"/>
        <end position="529"/>
    </location>
</feature>
<dbReference type="PROSITE" id="PS50088">
    <property type="entry name" value="ANK_REPEAT"/>
    <property type="match status" value="19"/>
</dbReference>
<keyword evidence="6" id="KW-1185">Reference proteome</keyword>
<dbReference type="Proteomes" id="UP000289886">
    <property type="component" value="Unassembled WGS sequence"/>
</dbReference>
<feature type="repeat" description="ANK" evidence="3">
    <location>
        <begin position="134"/>
        <end position="166"/>
    </location>
</feature>
<feature type="repeat" description="ANK" evidence="3">
    <location>
        <begin position="688"/>
        <end position="713"/>
    </location>
</feature>
<dbReference type="InterPro" id="IPR036770">
    <property type="entry name" value="Ankyrin_rpt-contain_sf"/>
</dbReference>
<feature type="repeat" description="ANK" evidence="3">
    <location>
        <begin position="1"/>
        <end position="33"/>
    </location>
</feature>
<sequence length="1053" mass="112469">MWLTPLHRAVASRSEDAVRVLIRHSADVNARDKSWQAPLHVAAANKALRCAEVIIIPLLSSVNVSDRGGRTALHHAVLNGHVEMVNLLLEKGANINAFDKKDRSALHWAAYMGHLEVVSLLINHGAEISCKDKRGYTPLHAAASNGQLGVVKHLLNLSVEIDEANAFGNTALHIGCFNGQDAVVSELIDYGANVNQPNNKGFTPLHFAAASTHGALCLEFLVNNGADVNMQSRDGKSPLHMTAVHGRFTRSQTLIQNGGEIDCVDKDGNTPLHIAARHGHELLINTLITNGADSTKRGIHGMFPLHLAALKAHSDCCRKLLSSGFEIDTPDSFGRTCLHAAAAGGNVDCVKLLLSSGADFNKKDKCGRTPLHYSAASRHFQCIETLVSTGTSVNAADDWGRCALHYAAASDLDRKRRGILGETHGAVEENEGSQEEREKEASLCLEFLLQNEANPSIRDKQGYSAVHYAAAYGHRHCLELLLDRAHSSPEDSGSPGGVRSPLHLAAYHGHAQALDVLLQSVSDLDAVDEGGRTPLSLAALRGHAECVEALLSQGASVNVTEKSRGRTPVHLAAMNGHTLCLQLLIEGAESADIVDVADSRGQTPLMLAVANGHMDAVDLLLLDKEARVDRVDSQGCTALHLGEASYLLGDCRGRTALHFAAARGQATWLCDFLPNTFSEGNPALRDSQGYTLLHWACYNGHENCVEVLLEQKACRSFEGNSFSPLHCAVIKNHESCASILLDTLGSGIVECRDIKGRTPLHAAAFSDSVDCVQLLLSHGAPVNTVDQSGRSAVMMAAEHGRAGAVEVLVTSANANLSLRDENKNTAFHLACSNGHEKCALLILGKIEDQNLINATNAALQTVLLYGSGECQEVDSYWSTTKVMPDNQGLIVTVVIVKVFKIKDILFTGSSLGFHEAREQGKVPSPQEGWISGGKALCPLHLAARNGLKQVVQLLLSRGASVQALDENGHTPALACAPNKDVADCLALILATMMPLCSPCSSGPPLLKPGRSGRGGCDVRDPHARQGHGCSSEPPPPQSRNSQAEENDSDSETF</sequence>
<feature type="repeat" description="ANK" evidence="3">
    <location>
        <begin position="234"/>
        <end position="266"/>
    </location>
</feature>
<feature type="repeat" description="ANK" evidence="3">
    <location>
        <begin position="200"/>
        <end position="233"/>
    </location>
</feature>
<feature type="repeat" description="ANK" evidence="3">
    <location>
        <begin position="366"/>
        <end position="398"/>
    </location>
</feature>
<dbReference type="SUPFAM" id="SSF48403">
    <property type="entry name" value="Ankyrin repeat"/>
    <property type="match status" value="5"/>
</dbReference>
<feature type="repeat" description="ANK" evidence="3">
    <location>
        <begin position="333"/>
        <end position="365"/>
    </location>
</feature>
<evidence type="ECO:0000313" key="6">
    <source>
        <dbReference type="Proteomes" id="UP000289886"/>
    </source>
</evidence>
<evidence type="ECO:0000256" key="4">
    <source>
        <dbReference type="SAM" id="MobiDB-lite"/>
    </source>
</evidence>
<accession>A0A444TXZ5</accession>
<feature type="repeat" description="ANK" evidence="3">
    <location>
        <begin position="564"/>
        <end position="596"/>
    </location>
</feature>
<dbReference type="InterPro" id="IPR050889">
    <property type="entry name" value="Dendritic_Spine_Reg/Scaffold"/>
</dbReference>
<evidence type="ECO:0000256" key="1">
    <source>
        <dbReference type="ARBA" id="ARBA00022737"/>
    </source>
</evidence>
<keyword evidence="2 3" id="KW-0040">ANK repeat</keyword>
<dbReference type="Pfam" id="PF13637">
    <property type="entry name" value="Ank_4"/>
    <property type="match status" value="1"/>
</dbReference>
<keyword evidence="1" id="KW-0677">Repeat</keyword>